<keyword evidence="1" id="KW-1133">Transmembrane helix</keyword>
<accession>A0A938BQK8</accession>
<feature type="transmembrane region" description="Helical" evidence="1">
    <location>
        <begin position="97"/>
        <end position="114"/>
    </location>
</feature>
<feature type="transmembrane region" description="Helical" evidence="1">
    <location>
        <begin position="68"/>
        <end position="85"/>
    </location>
</feature>
<name>A0A938BQK8_UNCEI</name>
<organism evidence="2 3">
    <name type="scientific">Eiseniibacteriota bacterium</name>
    <dbReference type="NCBI Taxonomy" id="2212470"/>
    <lineage>
        <taxon>Bacteria</taxon>
        <taxon>Candidatus Eiseniibacteriota</taxon>
    </lineage>
</organism>
<keyword evidence="1" id="KW-0812">Transmembrane</keyword>
<protein>
    <submittedName>
        <fullName evidence="2">Uncharacterized protein</fullName>
    </submittedName>
</protein>
<comment type="caution">
    <text evidence="2">The sequence shown here is derived from an EMBL/GenBank/DDBJ whole genome shotgun (WGS) entry which is preliminary data.</text>
</comment>
<gene>
    <name evidence="2" type="ORF">FJY75_05765</name>
</gene>
<keyword evidence="1" id="KW-0472">Membrane</keyword>
<feature type="transmembrane region" description="Helical" evidence="1">
    <location>
        <begin position="37"/>
        <end position="56"/>
    </location>
</feature>
<dbReference type="AlphaFoldDB" id="A0A938BQK8"/>
<evidence type="ECO:0000256" key="1">
    <source>
        <dbReference type="SAM" id="Phobius"/>
    </source>
</evidence>
<reference evidence="2" key="1">
    <citation type="submission" date="2019-03" db="EMBL/GenBank/DDBJ databases">
        <title>Lake Tanganyika Metagenome-Assembled Genomes (MAGs).</title>
        <authorList>
            <person name="Tran P."/>
        </authorList>
    </citation>
    <scope>NUCLEOTIDE SEQUENCE</scope>
    <source>
        <strain evidence="2">M_DeepCast_400m_m2_100</strain>
    </source>
</reference>
<sequence length="128" mass="13911">MGDRSGERYGWLGGWGGTFLWVLILAVVWLARGRMAAGITGLALTGLALGAILSTAPWRRPGVPYWKLMLPLYGLLAVAVVWALWSFDALRHPDFSLWTLLPLTAALTPLGTIGRRRWTDGDVPTPGA</sequence>
<dbReference type="EMBL" id="VGIY01000109">
    <property type="protein sequence ID" value="MBM3317340.1"/>
    <property type="molecule type" value="Genomic_DNA"/>
</dbReference>
<feature type="transmembrane region" description="Helical" evidence="1">
    <location>
        <begin position="12"/>
        <end position="31"/>
    </location>
</feature>
<evidence type="ECO:0000313" key="3">
    <source>
        <dbReference type="Proteomes" id="UP000748308"/>
    </source>
</evidence>
<dbReference type="Proteomes" id="UP000748308">
    <property type="component" value="Unassembled WGS sequence"/>
</dbReference>
<proteinExistence type="predicted"/>
<evidence type="ECO:0000313" key="2">
    <source>
        <dbReference type="EMBL" id="MBM3317340.1"/>
    </source>
</evidence>